<dbReference type="InterPro" id="IPR037066">
    <property type="entry name" value="Plug_dom_sf"/>
</dbReference>
<dbReference type="KEGG" id="ptn:PTRA_b0234"/>
<dbReference type="GO" id="GO:0044718">
    <property type="term" value="P:siderophore transmembrane transport"/>
    <property type="evidence" value="ECO:0007669"/>
    <property type="project" value="TreeGrafter"/>
</dbReference>
<evidence type="ECO:0000256" key="8">
    <source>
        <dbReference type="ARBA" id="ARBA00023136"/>
    </source>
</evidence>
<keyword evidence="7 12" id="KW-0798">TonB box</keyword>
<organism evidence="16">
    <name type="scientific">Pseudoalteromonas translucida KMM 520</name>
    <dbReference type="NCBI Taxonomy" id="1315283"/>
    <lineage>
        <taxon>Bacteria</taxon>
        <taxon>Pseudomonadati</taxon>
        <taxon>Pseudomonadota</taxon>
        <taxon>Gammaproteobacteria</taxon>
        <taxon>Alteromonadales</taxon>
        <taxon>Pseudoalteromonadaceae</taxon>
        <taxon>Pseudoalteromonas</taxon>
    </lineage>
</organism>
<dbReference type="PROSITE" id="PS52016">
    <property type="entry name" value="TONB_DEPENDENT_REC_3"/>
    <property type="match status" value="1"/>
</dbReference>
<feature type="signal peptide" evidence="13">
    <location>
        <begin position="1"/>
        <end position="19"/>
    </location>
</feature>
<proteinExistence type="inferred from homology"/>
<dbReference type="PANTHER" id="PTHR30069">
    <property type="entry name" value="TONB-DEPENDENT OUTER MEMBRANE RECEPTOR"/>
    <property type="match status" value="1"/>
</dbReference>
<dbReference type="Gene3D" id="2.170.130.10">
    <property type="entry name" value="TonB-dependent receptor, plug domain"/>
    <property type="match status" value="1"/>
</dbReference>
<reference evidence="16 17" key="1">
    <citation type="submission" date="2015-03" db="EMBL/GenBank/DDBJ databases">
        <authorList>
            <person name="Murphy D."/>
        </authorList>
    </citation>
    <scope>NUCLEOTIDE SEQUENCE [LARGE SCALE GENOMIC DNA]</scope>
    <source>
        <strain evidence="16 17">KMM 520</strain>
    </source>
</reference>
<feature type="domain" description="TonB-dependent receptor plug" evidence="15">
    <location>
        <begin position="51"/>
        <end position="159"/>
    </location>
</feature>
<feature type="chain" id="PRO_5006834232" description="Iron complex outermembrane recepter protein" evidence="13">
    <location>
        <begin position="20"/>
        <end position="693"/>
    </location>
</feature>
<keyword evidence="4 11" id="KW-1134">Transmembrane beta strand</keyword>
<dbReference type="RefSeq" id="WP_058374784.1">
    <property type="nucleotide sequence ID" value="NZ_CP011035.1"/>
</dbReference>
<dbReference type="InterPro" id="IPR036942">
    <property type="entry name" value="Beta-barrel_TonB_sf"/>
</dbReference>
<evidence type="ECO:0000256" key="1">
    <source>
        <dbReference type="ARBA" id="ARBA00004571"/>
    </source>
</evidence>
<dbReference type="PANTHER" id="PTHR30069:SF29">
    <property type="entry name" value="HEMOGLOBIN AND HEMOGLOBIN-HAPTOGLOBIN-BINDING PROTEIN 1-RELATED"/>
    <property type="match status" value="1"/>
</dbReference>
<dbReference type="Gene3D" id="2.40.170.20">
    <property type="entry name" value="TonB-dependent receptor, beta-barrel domain"/>
    <property type="match status" value="1"/>
</dbReference>
<evidence type="ECO:0000259" key="15">
    <source>
        <dbReference type="Pfam" id="PF07715"/>
    </source>
</evidence>
<keyword evidence="5 11" id="KW-0812">Transmembrane</keyword>
<keyword evidence="9" id="KW-0675">Receptor</keyword>
<evidence type="ECO:0000256" key="10">
    <source>
        <dbReference type="ARBA" id="ARBA00023237"/>
    </source>
</evidence>
<evidence type="ECO:0000313" key="17">
    <source>
        <dbReference type="Proteomes" id="UP000065261"/>
    </source>
</evidence>
<keyword evidence="10 11" id="KW-0998">Cell outer membrane</keyword>
<dbReference type="InterPro" id="IPR039426">
    <property type="entry name" value="TonB-dep_rcpt-like"/>
</dbReference>
<name>A0A0U2XBW5_9GAMM</name>
<dbReference type="InterPro" id="IPR012910">
    <property type="entry name" value="Plug_dom"/>
</dbReference>
<evidence type="ECO:0000256" key="9">
    <source>
        <dbReference type="ARBA" id="ARBA00023170"/>
    </source>
</evidence>
<evidence type="ECO:0000256" key="11">
    <source>
        <dbReference type="PROSITE-ProRule" id="PRU01360"/>
    </source>
</evidence>
<dbReference type="OrthoDB" id="9758929at2"/>
<dbReference type="Pfam" id="PF07715">
    <property type="entry name" value="Plug"/>
    <property type="match status" value="1"/>
</dbReference>
<dbReference type="Pfam" id="PF00593">
    <property type="entry name" value="TonB_dep_Rec_b-barrel"/>
    <property type="match status" value="1"/>
</dbReference>
<dbReference type="SUPFAM" id="SSF56935">
    <property type="entry name" value="Porins"/>
    <property type="match status" value="1"/>
</dbReference>
<comment type="similarity">
    <text evidence="2">Belongs to the TonB-dependent receptor family. Hemoglobin/haptoglobin binding protein subfamily.</text>
</comment>
<dbReference type="InterPro" id="IPR000531">
    <property type="entry name" value="Beta-barrel_TonB"/>
</dbReference>
<dbReference type="GO" id="GO:0009279">
    <property type="term" value="C:cell outer membrane"/>
    <property type="evidence" value="ECO:0007669"/>
    <property type="project" value="UniProtKB-SubCell"/>
</dbReference>
<dbReference type="PATRIC" id="fig|1315283.4.peg.3341"/>
<sequence length="693" mass="78027">MIILKRFLLTTLFITPFLAAQTFNHSDLDLDTLMGMDVQTTSAMKRAQSAFDTASSIYVLNKEQISQSGATSVPEALKMVPGLIVRQLDNNQWAISSRGVASRFSSKLLVMIDGQSLYSPQFAAVYWEALNVPLYDIERIEVIRGQGGLLWGSNANNGVINIITKNSLDTRGGYAEVTTGSQINSDVNFRYGDDISSIGSYRIYGHLNNTQASKRESIYRGSILTPHDTKKQYSLGFRTDFTPSNNWNILFQGDITHSKLSQNLRAAIDETNRNIAFSENFKRTDSRLMARIDSRISTSANQMLQISWLKQRGTEIYLKEDFESVDIDYQMNFIHNSLQLDWGLSYRYNDVVSKESLLFNYDKGLEHLKQYGGLLQLQYDLIPEKLALIIGTKLDHNDLTGWENQPSARFTYKLAKKHLAWGAVSRSVRIPALLEYDYNFKVSGIETSKILQTTTGIAAIDEYRVATFLNGNDKVESEKYLSYELGYRFSDANWSVDFSAYRTDAKDVVVLSTDPTDQVAQFFPVQALLQAGKFTQAAQVLTTTQLNLDLVAVAEAKTDGLDLVFAWQALDTLNTELGYSYTDFTYDLPPNTMPTIGYDSINRQVFAKANYTPLNGHNILAVLRAENSSAYGTNSYTALDLTWNWQINSQWLGKLSAKNLLADSHLEFHNTNEAYTIPTYIDKSISLTIAMTF</sequence>
<accession>A0A0U2XBW5</accession>
<protein>
    <recommendedName>
        <fullName evidence="18">Iron complex outermembrane recepter protein</fullName>
    </recommendedName>
</protein>
<evidence type="ECO:0000259" key="14">
    <source>
        <dbReference type="Pfam" id="PF00593"/>
    </source>
</evidence>
<gene>
    <name evidence="16" type="ORF">PTRA_b0234</name>
</gene>
<evidence type="ECO:0000256" key="6">
    <source>
        <dbReference type="ARBA" id="ARBA00022729"/>
    </source>
</evidence>
<evidence type="ECO:0000256" key="4">
    <source>
        <dbReference type="ARBA" id="ARBA00022452"/>
    </source>
</evidence>
<evidence type="ECO:0000256" key="7">
    <source>
        <dbReference type="ARBA" id="ARBA00023077"/>
    </source>
</evidence>
<dbReference type="GO" id="GO:0015344">
    <property type="term" value="F:siderophore uptake transmembrane transporter activity"/>
    <property type="evidence" value="ECO:0007669"/>
    <property type="project" value="TreeGrafter"/>
</dbReference>
<dbReference type="Proteomes" id="UP000065261">
    <property type="component" value="Chromosome II"/>
</dbReference>
<feature type="domain" description="TonB-dependent receptor-like beta-barrel" evidence="14">
    <location>
        <begin position="169"/>
        <end position="660"/>
    </location>
</feature>
<dbReference type="AlphaFoldDB" id="A0A0U2XBW5"/>
<keyword evidence="8 11" id="KW-0472">Membrane</keyword>
<evidence type="ECO:0000256" key="13">
    <source>
        <dbReference type="SAM" id="SignalP"/>
    </source>
</evidence>
<evidence type="ECO:0000256" key="3">
    <source>
        <dbReference type="ARBA" id="ARBA00022448"/>
    </source>
</evidence>
<evidence type="ECO:0008006" key="18">
    <source>
        <dbReference type="Google" id="ProtNLM"/>
    </source>
</evidence>
<keyword evidence="3 11" id="KW-0813">Transport</keyword>
<evidence type="ECO:0000313" key="16">
    <source>
        <dbReference type="EMBL" id="ALS34750.1"/>
    </source>
</evidence>
<comment type="subcellular location">
    <subcellularLocation>
        <location evidence="1 11">Cell outer membrane</location>
        <topology evidence="1 11">Multi-pass membrane protein</topology>
    </subcellularLocation>
</comment>
<evidence type="ECO:0000256" key="12">
    <source>
        <dbReference type="RuleBase" id="RU003357"/>
    </source>
</evidence>
<dbReference type="EMBL" id="CP011035">
    <property type="protein sequence ID" value="ALS34750.1"/>
    <property type="molecule type" value="Genomic_DNA"/>
</dbReference>
<evidence type="ECO:0000256" key="5">
    <source>
        <dbReference type="ARBA" id="ARBA00022692"/>
    </source>
</evidence>
<evidence type="ECO:0000256" key="2">
    <source>
        <dbReference type="ARBA" id="ARBA00008143"/>
    </source>
</evidence>
<keyword evidence="6 13" id="KW-0732">Signal</keyword>